<accession>A0A0A9EEQ0</accession>
<reference evidence="1" key="1">
    <citation type="submission" date="2014-09" db="EMBL/GenBank/DDBJ databases">
        <authorList>
            <person name="Magalhaes I.L.F."/>
            <person name="Oliveira U."/>
            <person name="Santos F.R."/>
            <person name="Vidigal T.H.D.A."/>
            <person name="Brescovit A.D."/>
            <person name="Santos A.J."/>
        </authorList>
    </citation>
    <scope>NUCLEOTIDE SEQUENCE</scope>
    <source>
        <tissue evidence="1">Shoot tissue taken approximately 20 cm above the soil surface</tissue>
    </source>
</reference>
<name>A0A0A9EEQ0_ARUDO</name>
<reference evidence="1" key="2">
    <citation type="journal article" date="2015" name="Data Brief">
        <title>Shoot transcriptome of the giant reed, Arundo donax.</title>
        <authorList>
            <person name="Barrero R.A."/>
            <person name="Guerrero F.D."/>
            <person name="Moolhuijzen P."/>
            <person name="Goolsby J.A."/>
            <person name="Tidwell J."/>
            <person name="Bellgard S.E."/>
            <person name="Bellgard M.I."/>
        </authorList>
    </citation>
    <scope>NUCLEOTIDE SEQUENCE</scope>
    <source>
        <tissue evidence="1">Shoot tissue taken approximately 20 cm above the soil surface</tissue>
    </source>
</reference>
<protein>
    <submittedName>
        <fullName evidence="1">Uncharacterized protein</fullName>
    </submittedName>
</protein>
<organism evidence="1">
    <name type="scientific">Arundo donax</name>
    <name type="common">Giant reed</name>
    <name type="synonym">Donax arundinaceus</name>
    <dbReference type="NCBI Taxonomy" id="35708"/>
    <lineage>
        <taxon>Eukaryota</taxon>
        <taxon>Viridiplantae</taxon>
        <taxon>Streptophyta</taxon>
        <taxon>Embryophyta</taxon>
        <taxon>Tracheophyta</taxon>
        <taxon>Spermatophyta</taxon>
        <taxon>Magnoliopsida</taxon>
        <taxon>Liliopsida</taxon>
        <taxon>Poales</taxon>
        <taxon>Poaceae</taxon>
        <taxon>PACMAD clade</taxon>
        <taxon>Arundinoideae</taxon>
        <taxon>Arundineae</taxon>
        <taxon>Arundo</taxon>
    </lineage>
</organism>
<dbReference type="AlphaFoldDB" id="A0A0A9EEQ0"/>
<dbReference type="EMBL" id="GBRH01200412">
    <property type="protein sequence ID" value="JAD97483.1"/>
    <property type="molecule type" value="Transcribed_RNA"/>
</dbReference>
<proteinExistence type="predicted"/>
<evidence type="ECO:0000313" key="1">
    <source>
        <dbReference type="EMBL" id="JAD97483.1"/>
    </source>
</evidence>
<sequence length="50" mass="6013">MTRPNCPCVLGILRSMCCHFLRERDPTVVSRWLYFVYASTPHRRCRQPCR</sequence>